<name>A0A382EU81_9ZZZZ</name>
<dbReference type="AlphaFoldDB" id="A0A382EU81"/>
<accession>A0A382EU81</accession>
<feature type="transmembrane region" description="Helical" evidence="1">
    <location>
        <begin position="12"/>
        <end position="31"/>
    </location>
</feature>
<keyword evidence="1" id="KW-1133">Transmembrane helix</keyword>
<keyword evidence="1" id="KW-0812">Transmembrane</keyword>
<reference evidence="2" key="1">
    <citation type="submission" date="2018-05" db="EMBL/GenBank/DDBJ databases">
        <authorList>
            <person name="Lanie J.A."/>
            <person name="Ng W.-L."/>
            <person name="Kazmierczak K.M."/>
            <person name="Andrzejewski T.M."/>
            <person name="Davidsen T.M."/>
            <person name="Wayne K.J."/>
            <person name="Tettelin H."/>
            <person name="Glass J.I."/>
            <person name="Rusch D."/>
            <person name="Podicherti R."/>
            <person name="Tsui H.-C.T."/>
            <person name="Winkler M.E."/>
        </authorList>
    </citation>
    <scope>NUCLEOTIDE SEQUENCE</scope>
</reference>
<organism evidence="2">
    <name type="scientific">marine metagenome</name>
    <dbReference type="NCBI Taxonomy" id="408172"/>
    <lineage>
        <taxon>unclassified sequences</taxon>
        <taxon>metagenomes</taxon>
        <taxon>ecological metagenomes</taxon>
    </lineage>
</organism>
<sequence>MELFMILFNSPLMPFLLIIGFGMFATIAGTGG</sequence>
<dbReference type="EMBL" id="UINC01046344">
    <property type="protein sequence ID" value="SVB54238.1"/>
    <property type="molecule type" value="Genomic_DNA"/>
</dbReference>
<proteinExistence type="predicted"/>
<evidence type="ECO:0000256" key="1">
    <source>
        <dbReference type="SAM" id="Phobius"/>
    </source>
</evidence>
<evidence type="ECO:0000313" key="2">
    <source>
        <dbReference type="EMBL" id="SVB54238.1"/>
    </source>
</evidence>
<gene>
    <name evidence="2" type="ORF">METZ01_LOCUS207092</name>
</gene>
<protein>
    <submittedName>
        <fullName evidence="2">Uncharacterized protein</fullName>
    </submittedName>
</protein>
<keyword evidence="1" id="KW-0472">Membrane</keyword>